<reference evidence="2" key="1">
    <citation type="journal article" date="2020" name="Nature">
        <title>Giant virus diversity and host interactions through global metagenomics.</title>
        <authorList>
            <person name="Schulz F."/>
            <person name="Roux S."/>
            <person name="Paez-Espino D."/>
            <person name="Jungbluth S."/>
            <person name="Walsh D.A."/>
            <person name="Denef V.J."/>
            <person name="McMahon K.D."/>
            <person name="Konstantinidis K.T."/>
            <person name="Eloe-Fadrosh E.A."/>
            <person name="Kyrpides N.C."/>
            <person name="Woyke T."/>
        </authorList>
    </citation>
    <scope>NUCLEOTIDE SEQUENCE</scope>
    <source>
        <strain evidence="2">GVMAG-M-3300023184-62</strain>
    </source>
</reference>
<evidence type="ECO:0000313" key="2">
    <source>
        <dbReference type="EMBL" id="QHT90064.1"/>
    </source>
</evidence>
<proteinExistence type="predicted"/>
<dbReference type="EMBL" id="MN740152">
    <property type="protein sequence ID" value="QHT90064.1"/>
    <property type="molecule type" value="Genomic_DNA"/>
</dbReference>
<accession>A0A6C0IAS1</accession>
<feature type="domain" description="GIY-YIG" evidence="1">
    <location>
        <begin position="61"/>
        <end position="135"/>
    </location>
</feature>
<organism evidence="2">
    <name type="scientific">viral metagenome</name>
    <dbReference type="NCBI Taxonomy" id="1070528"/>
    <lineage>
        <taxon>unclassified sequences</taxon>
        <taxon>metagenomes</taxon>
        <taxon>organismal metagenomes</taxon>
    </lineage>
</organism>
<evidence type="ECO:0000259" key="1">
    <source>
        <dbReference type="PROSITE" id="PS50164"/>
    </source>
</evidence>
<dbReference type="SUPFAM" id="SSF82771">
    <property type="entry name" value="GIY-YIG endonuclease"/>
    <property type="match status" value="1"/>
</dbReference>
<dbReference type="AlphaFoldDB" id="A0A6C0IAS1"/>
<name>A0A6C0IAS1_9ZZZZ</name>
<sequence length="174" mass="20476">MSNILDEINTYLNNISNTKNQLNYMKRILELTDNEDVANETLKQFNSIRYNYEQLPYFPFGTDYIYVWELEEQKYYVGTSGNILQRLKQHSSNNGAKWTQKYKPVKIIEICLGNKEVENKKTIEYMKLYGWENVRGGSWCVVNMKGPPNELKNIDDKVIPIITDISECLLRDDN</sequence>
<dbReference type="PROSITE" id="PS50164">
    <property type="entry name" value="GIY_YIG"/>
    <property type="match status" value="1"/>
</dbReference>
<dbReference type="InterPro" id="IPR035901">
    <property type="entry name" value="GIY-YIG_endonuc_sf"/>
</dbReference>
<dbReference type="CDD" id="cd00719">
    <property type="entry name" value="GIY-YIG_SF"/>
    <property type="match status" value="1"/>
</dbReference>
<dbReference type="InterPro" id="IPR000305">
    <property type="entry name" value="GIY-YIG_endonuc"/>
</dbReference>
<dbReference type="Pfam" id="PF01541">
    <property type="entry name" value="GIY-YIG"/>
    <property type="match status" value="1"/>
</dbReference>
<protein>
    <recommendedName>
        <fullName evidence="1">GIY-YIG domain-containing protein</fullName>
    </recommendedName>
</protein>
<dbReference type="Gene3D" id="3.40.1440.10">
    <property type="entry name" value="GIY-YIG endonuclease"/>
    <property type="match status" value="1"/>
</dbReference>